<gene>
    <name evidence="2" type="ORF">N7U68_19265</name>
</gene>
<dbReference type="InterPro" id="IPR036390">
    <property type="entry name" value="WH_DNA-bd_sf"/>
</dbReference>
<dbReference type="InterPro" id="IPR039422">
    <property type="entry name" value="MarR/SlyA-like"/>
</dbReference>
<dbReference type="SMART" id="SM00347">
    <property type="entry name" value="HTH_MARR"/>
    <property type="match status" value="1"/>
</dbReference>
<keyword evidence="3" id="KW-1185">Reference proteome</keyword>
<sequence>MGKTDQIRALITRLGRLDAADGWGDDLNPAQRSALDYLSRANELSRSPSHVAEYLGTTRGTASQTLKALLRKGFVTEIRSESDRRSIQYDVAEAGHTALLTKSRLLLALSEMPDSELSEVHSILAKTLEVAADRNGFRPFGICQTCRYFAPRQGGGHCKLLNIALAASETKKICHEHSVE</sequence>
<dbReference type="Gene3D" id="1.10.10.10">
    <property type="entry name" value="Winged helix-like DNA-binding domain superfamily/Winged helix DNA-binding domain"/>
    <property type="match status" value="1"/>
</dbReference>
<organism evidence="2 3">
    <name type="scientific">Roseovarius pelagicus</name>
    <dbReference type="NCBI Taxonomy" id="2980108"/>
    <lineage>
        <taxon>Bacteria</taxon>
        <taxon>Pseudomonadati</taxon>
        <taxon>Pseudomonadota</taxon>
        <taxon>Alphaproteobacteria</taxon>
        <taxon>Rhodobacterales</taxon>
        <taxon>Roseobacteraceae</taxon>
        <taxon>Roseovarius</taxon>
    </lineage>
</organism>
<evidence type="ECO:0000259" key="1">
    <source>
        <dbReference type="PROSITE" id="PS50995"/>
    </source>
</evidence>
<dbReference type="PROSITE" id="PS50995">
    <property type="entry name" value="HTH_MARR_2"/>
    <property type="match status" value="1"/>
</dbReference>
<dbReference type="EMBL" id="CP106738">
    <property type="protein sequence ID" value="UXX83182.1"/>
    <property type="molecule type" value="Genomic_DNA"/>
</dbReference>
<dbReference type="Proteomes" id="UP001064087">
    <property type="component" value="Chromosome"/>
</dbReference>
<reference evidence="2" key="1">
    <citation type="submission" date="2022-10" db="EMBL/GenBank/DDBJ databases">
        <title>Roseovarius pelagicus sp. nov., isolated from Arctic seawater.</title>
        <authorList>
            <person name="Hong Y.W."/>
            <person name="Hwang C.Y."/>
        </authorList>
    </citation>
    <scope>NUCLEOTIDE SEQUENCE</scope>
    <source>
        <strain evidence="2">HL-MP18</strain>
    </source>
</reference>
<protein>
    <submittedName>
        <fullName evidence="2">MarR family transcriptional regulator</fullName>
    </submittedName>
</protein>
<proteinExistence type="predicted"/>
<dbReference type="InterPro" id="IPR036388">
    <property type="entry name" value="WH-like_DNA-bd_sf"/>
</dbReference>
<dbReference type="PANTHER" id="PTHR33164">
    <property type="entry name" value="TRANSCRIPTIONAL REGULATOR, MARR FAMILY"/>
    <property type="match status" value="1"/>
</dbReference>
<dbReference type="SUPFAM" id="SSF46785">
    <property type="entry name" value="Winged helix' DNA-binding domain"/>
    <property type="match status" value="1"/>
</dbReference>
<dbReference type="InterPro" id="IPR000835">
    <property type="entry name" value="HTH_MarR-typ"/>
</dbReference>
<dbReference type="PANTHER" id="PTHR33164:SF43">
    <property type="entry name" value="HTH-TYPE TRANSCRIPTIONAL REPRESSOR YETL"/>
    <property type="match status" value="1"/>
</dbReference>
<evidence type="ECO:0000313" key="3">
    <source>
        <dbReference type="Proteomes" id="UP001064087"/>
    </source>
</evidence>
<dbReference type="RefSeq" id="WP_263047869.1">
    <property type="nucleotide sequence ID" value="NZ_CP106738.1"/>
</dbReference>
<feature type="domain" description="HTH marR-type" evidence="1">
    <location>
        <begin position="1"/>
        <end position="129"/>
    </location>
</feature>
<accession>A0ABY6DAP4</accession>
<dbReference type="Pfam" id="PF12802">
    <property type="entry name" value="MarR_2"/>
    <property type="match status" value="1"/>
</dbReference>
<name>A0ABY6DAP4_9RHOB</name>
<evidence type="ECO:0000313" key="2">
    <source>
        <dbReference type="EMBL" id="UXX83182.1"/>
    </source>
</evidence>